<proteinExistence type="predicted"/>
<reference evidence="8 9" key="1">
    <citation type="journal article" date="2018" name="Proc. Natl. Acad. Sci. U.S.A.">
        <title>Draft genome sequence of Camellia sinensis var. sinensis provides insights into the evolution of the tea genome and tea quality.</title>
        <authorList>
            <person name="Wei C."/>
            <person name="Yang H."/>
            <person name="Wang S."/>
            <person name="Zhao J."/>
            <person name="Liu C."/>
            <person name="Gao L."/>
            <person name="Xia E."/>
            <person name="Lu Y."/>
            <person name="Tai Y."/>
            <person name="She G."/>
            <person name="Sun J."/>
            <person name="Cao H."/>
            <person name="Tong W."/>
            <person name="Gao Q."/>
            <person name="Li Y."/>
            <person name="Deng W."/>
            <person name="Jiang X."/>
            <person name="Wang W."/>
            <person name="Chen Q."/>
            <person name="Zhang S."/>
            <person name="Li H."/>
            <person name="Wu J."/>
            <person name="Wang P."/>
            <person name="Li P."/>
            <person name="Shi C."/>
            <person name="Zheng F."/>
            <person name="Jian J."/>
            <person name="Huang B."/>
            <person name="Shan D."/>
            <person name="Shi M."/>
            <person name="Fang C."/>
            <person name="Yue Y."/>
            <person name="Li F."/>
            <person name="Li D."/>
            <person name="Wei S."/>
            <person name="Han B."/>
            <person name="Jiang C."/>
            <person name="Yin Y."/>
            <person name="Xia T."/>
            <person name="Zhang Z."/>
            <person name="Bennetzen J.L."/>
            <person name="Zhao S."/>
            <person name="Wan X."/>
        </authorList>
    </citation>
    <scope>NUCLEOTIDE SEQUENCE [LARGE SCALE GENOMIC DNA]</scope>
    <source>
        <strain evidence="9">cv. Shuchazao</strain>
        <tissue evidence="8">Leaf</tissue>
    </source>
</reference>
<keyword evidence="3" id="KW-0238">DNA-binding</keyword>
<keyword evidence="4" id="KW-0804">Transcription</keyword>
<evidence type="ECO:0000313" key="9">
    <source>
        <dbReference type="Proteomes" id="UP000306102"/>
    </source>
</evidence>
<sequence length="296" mass="32041">MDENDRVDPGITDLSAESSWSFGGDSESVYLFGGSDRESSILSEFGWNLRPEAGSFSHFDRIGMEEDLAGNDQPKSTCSTSTTGGGGTVVQATSNRSMSSSSSEDLPEKSTESDGNKAAPETASKVKKKGQKRIQQPRFAFMTRSEVDHLEDGYRWRKYGQKAVKNSPFPRSYYRCTNSKCTVKKRVERSSDDPTIVITTYEGQHCHHTVGFPRGGGGGGGLVNHEAAFASQLTPSASHFYYSGLGGLQFPPQPPPLGILPQSSSHQVPGEARENPKLPTDEGLLGDIVPPGMRNQ</sequence>
<gene>
    <name evidence="8" type="ORF">TEA_001050</name>
</gene>
<dbReference type="InterPro" id="IPR036576">
    <property type="entry name" value="WRKY_dom_sf"/>
</dbReference>
<dbReference type="EMBL" id="SDRB02001392">
    <property type="protein sequence ID" value="THG21432.1"/>
    <property type="molecule type" value="Genomic_DNA"/>
</dbReference>
<dbReference type="SMART" id="SM00774">
    <property type="entry name" value="WRKY"/>
    <property type="match status" value="1"/>
</dbReference>
<dbReference type="InterPro" id="IPR003657">
    <property type="entry name" value="WRKY_dom"/>
</dbReference>
<dbReference type="InterPro" id="IPR044810">
    <property type="entry name" value="WRKY_plant"/>
</dbReference>
<feature type="compositionally biased region" description="Basic and acidic residues" evidence="6">
    <location>
        <begin position="106"/>
        <end position="115"/>
    </location>
</feature>
<evidence type="ECO:0000256" key="4">
    <source>
        <dbReference type="ARBA" id="ARBA00023163"/>
    </source>
</evidence>
<keyword evidence="9" id="KW-1185">Reference proteome</keyword>
<feature type="region of interest" description="Disordered" evidence="6">
    <location>
        <begin position="64"/>
        <end position="133"/>
    </location>
</feature>
<feature type="domain" description="WRKY" evidence="7">
    <location>
        <begin position="145"/>
        <end position="210"/>
    </location>
</feature>
<dbReference type="PROSITE" id="PS50811">
    <property type="entry name" value="WRKY"/>
    <property type="match status" value="1"/>
</dbReference>
<evidence type="ECO:0000256" key="2">
    <source>
        <dbReference type="ARBA" id="ARBA00023015"/>
    </source>
</evidence>
<dbReference type="Pfam" id="PF03106">
    <property type="entry name" value="WRKY"/>
    <property type="match status" value="1"/>
</dbReference>
<evidence type="ECO:0000313" key="8">
    <source>
        <dbReference type="EMBL" id="THG21432.1"/>
    </source>
</evidence>
<organism evidence="8 9">
    <name type="scientific">Camellia sinensis var. sinensis</name>
    <name type="common">China tea</name>
    <dbReference type="NCBI Taxonomy" id="542762"/>
    <lineage>
        <taxon>Eukaryota</taxon>
        <taxon>Viridiplantae</taxon>
        <taxon>Streptophyta</taxon>
        <taxon>Embryophyta</taxon>
        <taxon>Tracheophyta</taxon>
        <taxon>Spermatophyta</taxon>
        <taxon>Magnoliopsida</taxon>
        <taxon>eudicotyledons</taxon>
        <taxon>Gunneridae</taxon>
        <taxon>Pentapetalae</taxon>
        <taxon>asterids</taxon>
        <taxon>Ericales</taxon>
        <taxon>Theaceae</taxon>
        <taxon>Camellia</taxon>
    </lineage>
</organism>
<dbReference type="GO" id="GO:0003700">
    <property type="term" value="F:DNA-binding transcription factor activity"/>
    <property type="evidence" value="ECO:0007669"/>
    <property type="project" value="InterPro"/>
</dbReference>
<evidence type="ECO:0000256" key="1">
    <source>
        <dbReference type="ARBA" id="ARBA00004123"/>
    </source>
</evidence>
<dbReference type="Proteomes" id="UP000306102">
    <property type="component" value="Unassembled WGS sequence"/>
</dbReference>
<feature type="compositionally biased region" description="Low complexity" evidence="6">
    <location>
        <begin position="94"/>
        <end position="103"/>
    </location>
</feature>
<protein>
    <recommendedName>
        <fullName evidence="7">WRKY domain-containing protein</fullName>
    </recommendedName>
</protein>
<evidence type="ECO:0000256" key="5">
    <source>
        <dbReference type="ARBA" id="ARBA00023242"/>
    </source>
</evidence>
<feature type="region of interest" description="Disordered" evidence="6">
    <location>
        <begin position="1"/>
        <end position="24"/>
    </location>
</feature>
<feature type="compositionally biased region" description="Basic and acidic residues" evidence="6">
    <location>
        <begin position="271"/>
        <end position="280"/>
    </location>
</feature>
<feature type="region of interest" description="Disordered" evidence="6">
    <location>
        <begin position="252"/>
        <end position="296"/>
    </location>
</feature>
<keyword evidence="5" id="KW-0539">Nucleus</keyword>
<keyword evidence="2" id="KW-0805">Transcription regulation</keyword>
<evidence type="ECO:0000256" key="3">
    <source>
        <dbReference type="ARBA" id="ARBA00023125"/>
    </source>
</evidence>
<dbReference type="PANTHER" id="PTHR31221">
    <property type="entry name" value="WRKY TRANSCRIPTION FACTOR PROTEIN 1-RELATED"/>
    <property type="match status" value="1"/>
</dbReference>
<dbReference type="GO" id="GO:0005634">
    <property type="term" value="C:nucleus"/>
    <property type="evidence" value="ECO:0007669"/>
    <property type="project" value="UniProtKB-SubCell"/>
</dbReference>
<dbReference type="SUPFAM" id="SSF118290">
    <property type="entry name" value="WRKY DNA-binding domain"/>
    <property type="match status" value="1"/>
</dbReference>
<dbReference type="PANTHER" id="PTHR31221:SF334">
    <property type="entry name" value="WRKY TRANSCRIPTION FACTOR 57-RELATED"/>
    <property type="match status" value="1"/>
</dbReference>
<accession>A0A4S4EXI7</accession>
<name>A0A4S4EXI7_CAMSN</name>
<dbReference type="GO" id="GO:0043565">
    <property type="term" value="F:sequence-specific DNA binding"/>
    <property type="evidence" value="ECO:0007669"/>
    <property type="project" value="InterPro"/>
</dbReference>
<comment type="subcellular location">
    <subcellularLocation>
        <location evidence="1">Nucleus</location>
    </subcellularLocation>
</comment>
<dbReference type="SMR" id="A0A4S4EXI7"/>
<comment type="caution">
    <text evidence="8">The sequence shown here is derived from an EMBL/GenBank/DDBJ whole genome shotgun (WGS) entry which is preliminary data.</text>
</comment>
<dbReference type="FunFam" id="2.20.25.80:FF:000003">
    <property type="entry name" value="WRKY transcription factor 57"/>
    <property type="match status" value="1"/>
</dbReference>
<evidence type="ECO:0000259" key="7">
    <source>
        <dbReference type="PROSITE" id="PS50811"/>
    </source>
</evidence>
<evidence type="ECO:0000256" key="6">
    <source>
        <dbReference type="SAM" id="MobiDB-lite"/>
    </source>
</evidence>
<dbReference type="Gene3D" id="2.20.25.80">
    <property type="entry name" value="WRKY domain"/>
    <property type="match status" value="1"/>
</dbReference>
<dbReference type="STRING" id="542762.A0A4S4EXI7"/>
<dbReference type="AlphaFoldDB" id="A0A4S4EXI7"/>